<comment type="caution">
    <text evidence="1">The sequence shown here is derived from an EMBL/GenBank/DDBJ whole genome shotgun (WGS) entry which is preliminary data.</text>
</comment>
<protein>
    <submittedName>
        <fullName evidence="1">DUF4292 domain-containing protein</fullName>
    </submittedName>
</protein>
<proteinExistence type="predicted"/>
<organism evidence="1 2">
    <name type="scientific">Lepagella muris</name>
    <dbReference type="NCBI Taxonomy" id="3032870"/>
    <lineage>
        <taxon>Bacteria</taxon>
        <taxon>Pseudomonadati</taxon>
        <taxon>Bacteroidota</taxon>
        <taxon>Bacteroidia</taxon>
        <taxon>Bacteroidales</taxon>
        <taxon>Muribaculaceae</taxon>
        <taxon>Lepagella</taxon>
    </lineage>
</organism>
<dbReference type="Proteomes" id="UP000306319">
    <property type="component" value="Unassembled WGS sequence"/>
</dbReference>
<accession>A0AC61RJM1</accession>
<evidence type="ECO:0000313" key="1">
    <source>
        <dbReference type="EMBL" id="TGY80802.1"/>
    </source>
</evidence>
<dbReference type="EMBL" id="SRYB01000001">
    <property type="protein sequence ID" value="TGY80802.1"/>
    <property type="molecule type" value="Genomic_DNA"/>
</dbReference>
<gene>
    <name evidence="1" type="ORF">E5331_00030</name>
</gene>
<name>A0AC61RJM1_9BACT</name>
<keyword evidence="2" id="KW-1185">Reference proteome</keyword>
<evidence type="ECO:0000313" key="2">
    <source>
        <dbReference type="Proteomes" id="UP000306319"/>
    </source>
</evidence>
<sequence length="266" mass="29781">MNRQMKQTIRYAVCVIMLLSGLLMTAAQEALDSSRRSEVVDSIVAQWNEWETVSINGKLRMPGLPLSPSVKIYMERDSAVLISLRAPLMGEVGRAEIYADSLLVVNKMKKTYVAEPLTGFMANYPISLSDVQNLLLGRPVVVGEGLLSSGSPESIELFYENDGQLSMIPALENELEGFNYGYLIDRWMRAAALIVVPVEKEDTYVSVEYEYPGKGYDINVMYYSPDKKRGGTLELDDPVWDGSGISPIRLKGGYTRMKFDDFIKSF</sequence>
<reference evidence="1" key="1">
    <citation type="submission" date="2019-04" db="EMBL/GenBank/DDBJ databases">
        <title>Microbes associate with the intestines of laboratory mice.</title>
        <authorList>
            <person name="Navarre W."/>
            <person name="Wong E."/>
            <person name="Huang K."/>
            <person name="Tropini C."/>
            <person name="Ng K."/>
            <person name="Yu B."/>
        </authorList>
    </citation>
    <scope>NUCLEOTIDE SEQUENCE</scope>
    <source>
        <strain evidence="1">NM04_E33</strain>
    </source>
</reference>